<gene>
    <name evidence="2" type="ORF">Tel_13680</name>
</gene>
<dbReference type="PANTHER" id="PTHR36174">
    <property type="entry name" value="LIPID II:GLYCINE GLYCYLTRANSFERASE"/>
    <property type="match status" value="1"/>
</dbReference>
<dbReference type="EMBL" id="CP013099">
    <property type="protein sequence ID" value="ALP54880.1"/>
    <property type="molecule type" value="Genomic_DNA"/>
</dbReference>
<dbReference type="PANTHER" id="PTHR36174:SF1">
    <property type="entry name" value="LIPID II:GLYCINE GLYCYLTRANSFERASE"/>
    <property type="match status" value="1"/>
</dbReference>
<reference evidence="2" key="1">
    <citation type="submission" date="2015-10" db="EMBL/GenBank/DDBJ databases">
        <title>Description of Candidatus Tenderia electrophaga gen. nov, sp. nov., an Uncultivated Electroautotroph from a Biocathode Enrichment.</title>
        <authorList>
            <person name="Eddie B.J."/>
            <person name="Malanoski A.P."/>
            <person name="Wang Z."/>
            <person name="Hall R.J."/>
            <person name="Oh S.D."/>
            <person name="Heiner C."/>
            <person name="Lin B."/>
            <person name="Strycharz-Glaven S.M."/>
        </authorList>
    </citation>
    <scope>NUCLEOTIDE SEQUENCE [LARGE SCALE GENOMIC DNA]</scope>
    <source>
        <strain evidence="2">NRL1</strain>
    </source>
</reference>
<feature type="domain" description="BioF2-like acetyltransferase" evidence="1">
    <location>
        <begin position="153"/>
        <end position="285"/>
    </location>
</feature>
<name>A0A0S2TI82_9GAMM</name>
<dbReference type="NCBIfam" id="TIGR03019">
    <property type="entry name" value="pepcterm_femAB"/>
    <property type="match status" value="1"/>
</dbReference>
<dbReference type="Gene3D" id="3.40.630.30">
    <property type="match status" value="1"/>
</dbReference>
<dbReference type="InterPro" id="IPR050644">
    <property type="entry name" value="PG_Glycine_Bridge_Synth"/>
</dbReference>
<dbReference type="InterPro" id="IPR038740">
    <property type="entry name" value="BioF2-like_GNAT_dom"/>
</dbReference>
<dbReference type="STRING" id="1748243.Tel_13680"/>
<accession>A0A0S2TI82</accession>
<dbReference type="Pfam" id="PF13480">
    <property type="entry name" value="Acetyltransf_6"/>
    <property type="match status" value="1"/>
</dbReference>
<dbReference type="SUPFAM" id="SSF55729">
    <property type="entry name" value="Acyl-CoA N-acyltransferases (Nat)"/>
    <property type="match status" value="2"/>
</dbReference>
<dbReference type="InterPro" id="IPR016181">
    <property type="entry name" value="Acyl_CoA_acyltransferase"/>
</dbReference>
<sequence length="344" mass="39182">MKAVQIKQLTEQDVQRWDNYVEQAQAATFFHRAGWRRVLEQAFGHQGRFLYAERDGAITGILPLGHIRSRIFGNSLVSTPFCVYGGIVADDEAARQALEQAAIELAQALGVDCLELRNQSPQHKDWPAKRDLYVTFRKAIDPDLDQNMQNIPRKQRAMVRKGIKAGLESAWDENIERLYDAYSQSVHALGTPVFSKRYFQVLKQVFGDDCRILSVTQDGQLVASVMNFYFKDQVLPYYGGGTELARAVKGNDFMYWEVMRHACETGVKVFDYGRSKVGTGSYSFKKNWGFEPEPLHYEYVLVKADAVPDVNPLNPKYRLFIGAWKKMPLAMTRMIGPHIVKNLG</sequence>
<proteinExistence type="predicted"/>
<keyword evidence="3" id="KW-1185">Reference proteome</keyword>
<dbReference type="AlphaFoldDB" id="A0A0S2TI82"/>
<evidence type="ECO:0000259" key="1">
    <source>
        <dbReference type="Pfam" id="PF13480"/>
    </source>
</evidence>
<dbReference type="InterPro" id="IPR017469">
    <property type="entry name" value="PEP-CTERM_FemAB-rel"/>
</dbReference>
<organism evidence="2 3">
    <name type="scientific">Candidatus Tenderia electrophaga</name>
    <dbReference type="NCBI Taxonomy" id="1748243"/>
    <lineage>
        <taxon>Bacteria</taxon>
        <taxon>Pseudomonadati</taxon>
        <taxon>Pseudomonadota</taxon>
        <taxon>Gammaproteobacteria</taxon>
        <taxon>Candidatus Tenderiales</taxon>
        <taxon>Candidatus Tenderiaceae</taxon>
        <taxon>Candidatus Tenderia</taxon>
    </lineage>
</organism>
<protein>
    <submittedName>
        <fullName evidence="2">Peptidoglycan bridge formation protein FemAB</fullName>
    </submittedName>
</protein>
<dbReference type="KEGG" id="tee:Tel_13680"/>
<evidence type="ECO:0000313" key="3">
    <source>
        <dbReference type="Proteomes" id="UP000055136"/>
    </source>
</evidence>
<evidence type="ECO:0000313" key="2">
    <source>
        <dbReference type="EMBL" id="ALP54880.1"/>
    </source>
</evidence>
<dbReference type="Proteomes" id="UP000055136">
    <property type="component" value="Chromosome"/>
</dbReference>